<feature type="transmembrane region" description="Helical" evidence="1">
    <location>
        <begin position="12"/>
        <end position="35"/>
    </location>
</feature>
<keyword evidence="1" id="KW-0812">Transmembrane</keyword>
<dbReference type="EMBL" id="ADLO01000115">
    <property type="protein sequence ID" value="KGF53081.1"/>
    <property type="molecule type" value="Genomic_DNA"/>
</dbReference>
<keyword evidence="3" id="KW-1185">Reference proteome</keyword>
<dbReference type="Proteomes" id="UP000029585">
    <property type="component" value="Unassembled WGS sequence"/>
</dbReference>
<evidence type="ECO:0000313" key="2">
    <source>
        <dbReference type="EMBL" id="KGF53081.1"/>
    </source>
</evidence>
<proteinExistence type="predicted"/>
<dbReference type="AlphaFoldDB" id="A0A096B292"/>
<accession>A0A096B292</accession>
<evidence type="ECO:0000256" key="1">
    <source>
        <dbReference type="SAM" id="Phobius"/>
    </source>
</evidence>
<gene>
    <name evidence="2" type="ORF">HMPREF9460_03822</name>
</gene>
<dbReference type="RefSeq" id="WP_007489089.1">
    <property type="nucleotide sequence ID" value="NZ_KN174167.1"/>
</dbReference>
<keyword evidence="1" id="KW-0472">Membrane</keyword>
<dbReference type="HOGENOM" id="CLU_111555_0_0_9"/>
<protein>
    <recommendedName>
        <fullName evidence="4">DUF4330 domain-containing protein</fullName>
    </recommendedName>
</protein>
<evidence type="ECO:0000313" key="3">
    <source>
        <dbReference type="Proteomes" id="UP000029585"/>
    </source>
</evidence>
<keyword evidence="1" id="KW-1133">Transmembrane helix</keyword>
<sequence length="174" mass="18655">MIDEKGRLFGKLNIVDLLVILVVLVAVVVLGVKFLGKDGGGGINPGKTQVTYTVLVKGVEQEVYDNIQKYIPGQLMASGEMLDGQVVSVEPRAHEQTVTVDTTDGTLEIPVDEGTIDLLFTIECNVVNPITTEIGTQEVRVGKTHTVKTDKFELMNGVILDCEWGDGAAAADAQ</sequence>
<dbReference type="InterPro" id="IPR025480">
    <property type="entry name" value="DUF4330"/>
</dbReference>
<dbReference type="PATRIC" id="fig|742738.3.peg.3932"/>
<dbReference type="GeneID" id="63973705"/>
<dbReference type="eggNOG" id="ENOG5032RXH">
    <property type="taxonomic scope" value="Bacteria"/>
</dbReference>
<comment type="caution">
    <text evidence="2">The sequence shown here is derived from an EMBL/GenBank/DDBJ whole genome shotgun (WGS) entry which is preliminary data.</text>
</comment>
<name>A0A096B292_FLAPL</name>
<evidence type="ECO:0008006" key="4">
    <source>
        <dbReference type="Google" id="ProtNLM"/>
    </source>
</evidence>
<dbReference type="Pfam" id="PF14221">
    <property type="entry name" value="DUF4330"/>
    <property type="match status" value="1"/>
</dbReference>
<reference evidence="2 3" key="1">
    <citation type="submission" date="2011-08" db="EMBL/GenBank/DDBJ databases">
        <title>The Genome Sequence of Clostridium orbiscindens 1_3_50AFAA.</title>
        <authorList>
            <consortium name="The Broad Institute Genome Sequencing Platform"/>
            <person name="Earl A."/>
            <person name="Ward D."/>
            <person name="Feldgarden M."/>
            <person name="Gevers D."/>
            <person name="Daigneault M."/>
            <person name="Strauss J."/>
            <person name="Allen-Vercoe E."/>
            <person name="Young S.K."/>
            <person name="Zeng Q."/>
            <person name="Gargeya S."/>
            <person name="Fitzgerald M."/>
            <person name="Haas B."/>
            <person name="Abouelleil A."/>
            <person name="Alvarado L."/>
            <person name="Arachchi H.M."/>
            <person name="Berlin A."/>
            <person name="Brown A."/>
            <person name="Chapman S.B."/>
            <person name="Chen Z."/>
            <person name="Dunbar C."/>
            <person name="Freedman E."/>
            <person name="Gearin G."/>
            <person name="Gellesch M."/>
            <person name="Goldberg J."/>
            <person name="Griggs A."/>
            <person name="Gujja S."/>
            <person name="Heiman D."/>
            <person name="Howarth C."/>
            <person name="Larson L."/>
            <person name="Lui A."/>
            <person name="MacDonald P.J.P."/>
            <person name="Montmayeur A."/>
            <person name="Murphy C."/>
            <person name="Neiman D."/>
            <person name="Pearson M."/>
            <person name="Priest M."/>
            <person name="Roberts A."/>
            <person name="Saif S."/>
            <person name="Shea T."/>
            <person name="Shenoy N."/>
            <person name="Sisk P."/>
            <person name="Stolte C."/>
            <person name="Sykes S."/>
            <person name="Wortman J."/>
            <person name="Nusbaum C."/>
            <person name="Birren B."/>
        </authorList>
    </citation>
    <scope>NUCLEOTIDE SEQUENCE [LARGE SCALE GENOMIC DNA]</scope>
    <source>
        <strain evidence="2 3">1_3_50AFAA</strain>
    </source>
</reference>
<organism evidence="2 3">
    <name type="scientific">Flavonifractor plautii 1_3_50AFAA</name>
    <dbReference type="NCBI Taxonomy" id="742738"/>
    <lineage>
        <taxon>Bacteria</taxon>
        <taxon>Bacillati</taxon>
        <taxon>Bacillota</taxon>
        <taxon>Clostridia</taxon>
        <taxon>Eubacteriales</taxon>
        <taxon>Oscillospiraceae</taxon>
        <taxon>Flavonifractor</taxon>
    </lineage>
</organism>